<name>A0A920CVF9_9BACL</name>
<gene>
    <name evidence="1" type="ORF">J40TS1_05880</name>
</gene>
<protein>
    <recommendedName>
        <fullName evidence="3">Phosphotransferase</fullName>
    </recommendedName>
</protein>
<dbReference type="InterPro" id="IPR027417">
    <property type="entry name" value="P-loop_NTPase"/>
</dbReference>
<dbReference type="Proteomes" id="UP000683139">
    <property type="component" value="Unassembled WGS sequence"/>
</dbReference>
<comment type="caution">
    <text evidence="1">The sequence shown here is derived from an EMBL/GenBank/DDBJ whole genome shotgun (WGS) entry which is preliminary data.</text>
</comment>
<evidence type="ECO:0000313" key="1">
    <source>
        <dbReference type="EMBL" id="GIP14946.1"/>
    </source>
</evidence>
<sequence>MTHPKMILITGIMASGKSTVAQRLAEQLNNSVHLRGDIFRKMIVNDRREVHPDANESQLEQLRLRYRLTAQAADSYIEAGFSVIAQDVVVGPMLADFISYVRTRPLHVIVLSPNPDVVALREANRAKKGYGIWTVEALNDVLQHETPRIGLWLDSSYMTTEETVTEILQRLDEAVIAN</sequence>
<organism evidence="1 2">
    <name type="scientific">Paenibacillus montaniterrae</name>
    <dbReference type="NCBI Taxonomy" id="429341"/>
    <lineage>
        <taxon>Bacteria</taxon>
        <taxon>Bacillati</taxon>
        <taxon>Bacillota</taxon>
        <taxon>Bacilli</taxon>
        <taxon>Bacillales</taxon>
        <taxon>Paenibacillaceae</taxon>
        <taxon>Paenibacillus</taxon>
    </lineage>
</organism>
<proteinExistence type="predicted"/>
<reference evidence="1" key="1">
    <citation type="submission" date="2021-03" db="EMBL/GenBank/DDBJ databases">
        <title>Antimicrobial resistance genes in bacteria isolated from Japanese honey, and their potential for conferring macrolide and lincosamide resistance in the American foulbrood pathogen Paenibacillus larvae.</title>
        <authorList>
            <person name="Okamoto M."/>
            <person name="Kumagai M."/>
            <person name="Kanamori H."/>
            <person name="Takamatsu D."/>
        </authorList>
    </citation>
    <scope>NUCLEOTIDE SEQUENCE</scope>
    <source>
        <strain evidence="1">J40TS1</strain>
    </source>
</reference>
<dbReference type="Gene3D" id="3.40.50.300">
    <property type="entry name" value="P-loop containing nucleotide triphosphate hydrolases"/>
    <property type="match status" value="1"/>
</dbReference>
<evidence type="ECO:0000313" key="2">
    <source>
        <dbReference type="Proteomes" id="UP000683139"/>
    </source>
</evidence>
<keyword evidence="2" id="KW-1185">Reference proteome</keyword>
<dbReference type="EMBL" id="BOSE01000001">
    <property type="protein sequence ID" value="GIP14946.1"/>
    <property type="molecule type" value="Genomic_DNA"/>
</dbReference>
<dbReference type="AlphaFoldDB" id="A0A920CVF9"/>
<accession>A0A920CVF9</accession>
<dbReference type="RefSeq" id="WP_213513121.1">
    <property type="nucleotide sequence ID" value="NZ_BOSE01000001.1"/>
</dbReference>
<dbReference type="SUPFAM" id="SSF52540">
    <property type="entry name" value="P-loop containing nucleoside triphosphate hydrolases"/>
    <property type="match status" value="1"/>
</dbReference>
<dbReference type="Pfam" id="PF13671">
    <property type="entry name" value="AAA_33"/>
    <property type="match status" value="1"/>
</dbReference>
<evidence type="ECO:0008006" key="3">
    <source>
        <dbReference type="Google" id="ProtNLM"/>
    </source>
</evidence>